<dbReference type="SUPFAM" id="SSF53300">
    <property type="entry name" value="vWA-like"/>
    <property type="match status" value="1"/>
</dbReference>
<comment type="caution">
    <text evidence="1">The sequence shown here is derived from an EMBL/GenBank/DDBJ whole genome shotgun (WGS) entry which is preliminary data.</text>
</comment>
<reference evidence="1 2" key="1">
    <citation type="submission" date="2019-10" db="EMBL/GenBank/DDBJ databases">
        <title>Nocardioides novel species isolated from the excrement of Marmot.</title>
        <authorList>
            <person name="Zhang G."/>
        </authorList>
    </citation>
    <scope>NUCLEOTIDE SEQUENCE [LARGE SCALE GENOMIC DNA]</scope>
    <source>
        <strain evidence="2">zg-579</strain>
    </source>
</reference>
<name>A0A6I3JAI3_9ACTN</name>
<dbReference type="AlphaFoldDB" id="A0A6I3JAI3"/>
<protein>
    <submittedName>
        <fullName evidence="1">VWA domain-containing protein</fullName>
    </submittedName>
</protein>
<dbReference type="Pfam" id="PF05762">
    <property type="entry name" value="VWA_CoxE"/>
    <property type="match status" value="1"/>
</dbReference>
<evidence type="ECO:0000313" key="1">
    <source>
        <dbReference type="EMBL" id="MTB94525.1"/>
    </source>
</evidence>
<dbReference type="Proteomes" id="UP000433406">
    <property type="component" value="Unassembled WGS sequence"/>
</dbReference>
<dbReference type="PIRSF" id="PIRSF010256">
    <property type="entry name" value="CoxE_vWa"/>
    <property type="match status" value="1"/>
</dbReference>
<organism evidence="1 2">
    <name type="scientific">Nocardioides marmotae</name>
    <dbReference type="NCBI Taxonomy" id="2663857"/>
    <lineage>
        <taxon>Bacteria</taxon>
        <taxon>Bacillati</taxon>
        <taxon>Actinomycetota</taxon>
        <taxon>Actinomycetes</taxon>
        <taxon>Propionibacteriales</taxon>
        <taxon>Nocardioidaceae</taxon>
        <taxon>Nocardioides</taxon>
    </lineage>
</organism>
<dbReference type="Gene3D" id="3.40.50.410">
    <property type="entry name" value="von Willebrand factor, type A domain"/>
    <property type="match status" value="1"/>
</dbReference>
<dbReference type="EMBL" id="WLCI01000005">
    <property type="protein sequence ID" value="MTB94525.1"/>
    <property type="molecule type" value="Genomic_DNA"/>
</dbReference>
<evidence type="ECO:0000313" key="2">
    <source>
        <dbReference type="Proteomes" id="UP000433406"/>
    </source>
</evidence>
<sequence>MESPFLARIVGFGAALRGAGLAVGTSELLTFTAAVAELDPNDAGDLYWAGRTTLVGHRDEIAVYHRVFLDHWLAPAAAGADANGESAAAEDGRVTFNLPDFDALPATETLEGAVDGSGAAGTLGSDAEGLHAKPFTACTPAELDDLRRVMRSLRLRRPQRSSRRLRAARRGRLHDLRRTVRETLRTQGEPRRQLWAAPRLRRRPLVLILDVSGSMVASSRALLQFAHSTSQVDRRTEVFCFGTTLTRVTVDLRQRRIDDALTRAAAAVVDFEGGTRIGASLDAFVHDHGRRGVARGGTVVICSDGLDQGRPTELAAALRRLSRQCRRLVWLNPLPSYAPSPGLLLARPLVDAMLPARDLDDLVAFAGALERIDAQPRAARGIRSGAQPVEDLDLRPLRSSPFDGPRTSSRQV</sequence>
<gene>
    <name evidence="1" type="ORF">GGQ22_05465</name>
</gene>
<dbReference type="InterPro" id="IPR036465">
    <property type="entry name" value="vWFA_dom_sf"/>
</dbReference>
<accession>A0A6I3JAI3</accession>
<dbReference type="InterPro" id="IPR008912">
    <property type="entry name" value="Uncharacterised_CoxE"/>
</dbReference>
<proteinExistence type="predicted"/>
<dbReference type="PANTHER" id="PTHR39338">
    <property type="entry name" value="BLL5662 PROTEIN-RELATED"/>
    <property type="match status" value="1"/>
</dbReference>
<dbReference type="InterPro" id="IPR011195">
    <property type="entry name" value="UCP010256"/>
</dbReference>
<dbReference type="PANTHER" id="PTHR39338:SF6">
    <property type="entry name" value="BLL5662 PROTEIN"/>
    <property type="match status" value="1"/>
</dbReference>
<dbReference type="CDD" id="cd00198">
    <property type="entry name" value="vWFA"/>
    <property type="match status" value="1"/>
</dbReference>
<keyword evidence="2" id="KW-1185">Reference proteome</keyword>
<dbReference type="RefSeq" id="WP_171896669.1">
    <property type="nucleotide sequence ID" value="NZ_CP053660.1"/>
</dbReference>